<dbReference type="Proteomes" id="UP001254257">
    <property type="component" value="Unassembled WGS sequence"/>
</dbReference>
<evidence type="ECO:0000256" key="6">
    <source>
        <dbReference type="ARBA" id="ARBA00023316"/>
    </source>
</evidence>
<dbReference type="InterPro" id="IPR036366">
    <property type="entry name" value="PGBDSf"/>
</dbReference>
<dbReference type="CDD" id="cd16913">
    <property type="entry name" value="YkuD_like"/>
    <property type="match status" value="1"/>
</dbReference>
<evidence type="ECO:0000313" key="10">
    <source>
        <dbReference type="EMBL" id="MDU0340799.1"/>
    </source>
</evidence>
<dbReference type="InterPro" id="IPR002477">
    <property type="entry name" value="Peptidoglycan-bd-like"/>
</dbReference>
<dbReference type="InterPro" id="IPR036365">
    <property type="entry name" value="PGBD-like_sf"/>
</dbReference>
<dbReference type="InterPro" id="IPR038063">
    <property type="entry name" value="Transpep_catalytic_dom"/>
</dbReference>
<dbReference type="EMBL" id="JAWDID010000016">
    <property type="protein sequence ID" value="MDU0340799.1"/>
    <property type="molecule type" value="Genomic_DNA"/>
</dbReference>
<organism evidence="10 11">
    <name type="scientific">Bosea rubneri</name>
    <dbReference type="NCBI Taxonomy" id="3075434"/>
    <lineage>
        <taxon>Bacteria</taxon>
        <taxon>Pseudomonadati</taxon>
        <taxon>Pseudomonadota</taxon>
        <taxon>Alphaproteobacteria</taxon>
        <taxon>Hyphomicrobiales</taxon>
        <taxon>Boseaceae</taxon>
        <taxon>Bosea</taxon>
    </lineage>
</organism>
<keyword evidence="8" id="KW-0732">Signal</keyword>
<dbReference type="Pfam" id="PF01471">
    <property type="entry name" value="PG_binding_1"/>
    <property type="match status" value="1"/>
</dbReference>
<feature type="active site" description="Proton donor/acceptor" evidence="7">
    <location>
        <position position="285"/>
    </location>
</feature>
<dbReference type="Pfam" id="PF03734">
    <property type="entry name" value="YkuD"/>
    <property type="match status" value="1"/>
</dbReference>
<evidence type="ECO:0000259" key="9">
    <source>
        <dbReference type="PROSITE" id="PS52029"/>
    </source>
</evidence>
<dbReference type="RefSeq" id="WP_316018643.1">
    <property type="nucleotide sequence ID" value="NZ_JAWDID010000016.1"/>
</dbReference>
<feature type="chain" id="PRO_5046157955" evidence="8">
    <location>
        <begin position="18"/>
        <end position="426"/>
    </location>
</feature>
<feature type="signal peptide" evidence="8">
    <location>
        <begin position="1"/>
        <end position="17"/>
    </location>
</feature>
<keyword evidence="11" id="KW-1185">Reference proteome</keyword>
<protein>
    <submittedName>
        <fullName evidence="10">L,D-transpeptidase family protein</fullName>
    </submittedName>
</protein>
<evidence type="ECO:0000256" key="7">
    <source>
        <dbReference type="PROSITE-ProRule" id="PRU01373"/>
    </source>
</evidence>
<dbReference type="InterPro" id="IPR005490">
    <property type="entry name" value="LD_TPept_cat_dom"/>
</dbReference>
<keyword evidence="6 7" id="KW-0961">Cell wall biogenesis/degradation</keyword>
<evidence type="ECO:0000256" key="5">
    <source>
        <dbReference type="ARBA" id="ARBA00022984"/>
    </source>
</evidence>
<dbReference type="SUPFAM" id="SSF141523">
    <property type="entry name" value="L,D-transpeptidase catalytic domain-like"/>
    <property type="match status" value="1"/>
</dbReference>
<evidence type="ECO:0000256" key="4">
    <source>
        <dbReference type="ARBA" id="ARBA00022960"/>
    </source>
</evidence>
<comment type="caution">
    <text evidence="10">The sequence shown here is derived from an EMBL/GenBank/DDBJ whole genome shotgun (WGS) entry which is preliminary data.</text>
</comment>
<sequence>MQCVRLRHSFAAAVAFAAMLTASRAEEPGYGPKTYDRTLEALITHEDIANRGGWPKVPAGATALKPDSQVPDVALLKQRLMLSGDLPPASLPGDIYDEAVVAAVKRFQKRHGLSELGTVGRLTLKALNVPVEVRLNQLTATLERLKGNGFNFTERYVVVNIPGASAEAVEGGIVQRRHLAIVGRPDRPSPVLQTSITSVNLNPYWTVPMSIVKADIIPHMRKDPSFIAKSNMKLLGAENREIDPASVNWASLTNPYFYVRQEPGPTNSLGQMKIDMPNGEAVYMHDTPKKTLFRNDVRFNSSGCARIEGVRDLASWLLEGTEWNLPAIEAEIAKGERKNIVLKKPVPVAWVYMTGWQDAAGLVQFRDDIYGLDTPQGIVTSTIQPRKPKPKPAAVPAAAARPVAPRPAVTPIPAPRPIVPTAVAIQ</sequence>
<reference evidence="10 11" key="1">
    <citation type="submission" date="2023-09" db="EMBL/GenBank/DDBJ databases">
        <title>Whole genome shotgun sequencing (WGS) of Bosea sp. ZW T0_25, isolated from stored onions (Allium cepa).</title>
        <authorList>
            <person name="Stoll D.A."/>
            <person name="Huch M."/>
        </authorList>
    </citation>
    <scope>NUCLEOTIDE SEQUENCE [LARGE SCALE GENOMIC DNA]</scope>
    <source>
        <strain evidence="10 11">ZW T0_25</strain>
    </source>
</reference>
<dbReference type="PANTHER" id="PTHR41533">
    <property type="entry name" value="L,D-TRANSPEPTIDASE HI_1667-RELATED"/>
    <property type="match status" value="1"/>
</dbReference>
<dbReference type="Gene3D" id="2.40.440.10">
    <property type="entry name" value="L,D-transpeptidase catalytic domain-like"/>
    <property type="match status" value="1"/>
</dbReference>
<accession>A0ABU3S7P2</accession>
<keyword evidence="5 7" id="KW-0573">Peptidoglycan synthesis</keyword>
<dbReference type="SUPFAM" id="SSF47090">
    <property type="entry name" value="PGBD-like"/>
    <property type="match status" value="1"/>
</dbReference>
<keyword evidence="4 7" id="KW-0133">Cell shape</keyword>
<comment type="pathway">
    <text evidence="1 7">Cell wall biogenesis; peptidoglycan biosynthesis.</text>
</comment>
<dbReference type="PANTHER" id="PTHR41533:SF1">
    <property type="entry name" value="L,D-TRANSPEPTIDASE YCBB-RELATED"/>
    <property type="match status" value="1"/>
</dbReference>
<feature type="domain" description="L,D-TPase catalytic" evidence="9">
    <location>
        <begin position="155"/>
        <end position="326"/>
    </location>
</feature>
<keyword evidence="3" id="KW-0808">Transferase</keyword>
<evidence type="ECO:0000256" key="8">
    <source>
        <dbReference type="SAM" id="SignalP"/>
    </source>
</evidence>
<dbReference type="InterPro" id="IPR052905">
    <property type="entry name" value="LD-transpeptidase_YkuD-like"/>
</dbReference>
<name>A0ABU3S7P2_9HYPH</name>
<evidence type="ECO:0000256" key="1">
    <source>
        <dbReference type="ARBA" id="ARBA00004752"/>
    </source>
</evidence>
<evidence type="ECO:0000256" key="2">
    <source>
        <dbReference type="ARBA" id="ARBA00005992"/>
    </source>
</evidence>
<feature type="active site" description="Nucleophile" evidence="7">
    <location>
        <position position="304"/>
    </location>
</feature>
<comment type="similarity">
    <text evidence="2">Belongs to the YkuD family.</text>
</comment>
<dbReference type="Gene3D" id="1.10.101.10">
    <property type="entry name" value="PGBD-like superfamily/PGBD"/>
    <property type="match status" value="1"/>
</dbReference>
<dbReference type="PROSITE" id="PS52029">
    <property type="entry name" value="LD_TPASE"/>
    <property type="match status" value="1"/>
</dbReference>
<gene>
    <name evidence="10" type="ORF">RKE40_12935</name>
</gene>
<evidence type="ECO:0000313" key="11">
    <source>
        <dbReference type="Proteomes" id="UP001254257"/>
    </source>
</evidence>
<evidence type="ECO:0000256" key="3">
    <source>
        <dbReference type="ARBA" id="ARBA00022679"/>
    </source>
</evidence>
<proteinExistence type="inferred from homology"/>